<dbReference type="Pfam" id="PF13489">
    <property type="entry name" value="Methyltransf_23"/>
    <property type="match status" value="1"/>
</dbReference>
<evidence type="ECO:0000313" key="3">
    <source>
        <dbReference type="Proteomes" id="UP000053477"/>
    </source>
</evidence>
<dbReference type="Gene3D" id="3.40.50.150">
    <property type="entry name" value="Vaccinia Virus protein VP39"/>
    <property type="match status" value="1"/>
</dbReference>
<gene>
    <name evidence="2" type="ORF">SCHPADRAFT_996428</name>
</gene>
<feature type="compositionally biased region" description="Low complexity" evidence="1">
    <location>
        <begin position="12"/>
        <end position="23"/>
    </location>
</feature>
<feature type="region of interest" description="Disordered" evidence="1">
    <location>
        <begin position="1"/>
        <end position="27"/>
    </location>
</feature>
<evidence type="ECO:0000313" key="2">
    <source>
        <dbReference type="EMBL" id="KLO14679.1"/>
    </source>
</evidence>
<dbReference type="PANTHER" id="PTHR43591">
    <property type="entry name" value="METHYLTRANSFERASE"/>
    <property type="match status" value="1"/>
</dbReference>
<dbReference type="OrthoDB" id="2013972at2759"/>
<dbReference type="SUPFAM" id="SSF53335">
    <property type="entry name" value="S-adenosyl-L-methionine-dependent methyltransferases"/>
    <property type="match status" value="1"/>
</dbReference>
<name>A0A0H2RS44_9AGAM</name>
<dbReference type="CDD" id="cd02440">
    <property type="entry name" value="AdoMet_MTases"/>
    <property type="match status" value="1"/>
</dbReference>
<keyword evidence="3" id="KW-1185">Reference proteome</keyword>
<evidence type="ECO:0000256" key="1">
    <source>
        <dbReference type="SAM" id="MobiDB-lite"/>
    </source>
</evidence>
<dbReference type="InterPro" id="IPR029063">
    <property type="entry name" value="SAM-dependent_MTases_sf"/>
</dbReference>
<dbReference type="STRING" id="27342.A0A0H2RS44"/>
<dbReference type="PANTHER" id="PTHR43591:SF105">
    <property type="entry name" value="METHYLTRANSFERASE DOMAIN-CONTAINING PROTEIN-RELATED"/>
    <property type="match status" value="1"/>
</dbReference>
<organism evidence="2 3">
    <name type="scientific">Schizopora paradoxa</name>
    <dbReference type="NCBI Taxonomy" id="27342"/>
    <lineage>
        <taxon>Eukaryota</taxon>
        <taxon>Fungi</taxon>
        <taxon>Dikarya</taxon>
        <taxon>Basidiomycota</taxon>
        <taxon>Agaricomycotina</taxon>
        <taxon>Agaricomycetes</taxon>
        <taxon>Hymenochaetales</taxon>
        <taxon>Schizoporaceae</taxon>
        <taxon>Schizopora</taxon>
    </lineage>
</organism>
<keyword evidence="2" id="KW-0489">Methyltransferase</keyword>
<dbReference type="GO" id="GO:0032259">
    <property type="term" value="P:methylation"/>
    <property type="evidence" value="ECO:0007669"/>
    <property type="project" value="UniProtKB-KW"/>
</dbReference>
<accession>A0A0H2RS44</accession>
<proteinExistence type="predicted"/>
<dbReference type="InParanoid" id="A0A0H2RS44"/>
<dbReference type="AlphaFoldDB" id="A0A0H2RS44"/>
<dbReference type="Proteomes" id="UP000053477">
    <property type="component" value="Unassembled WGS sequence"/>
</dbReference>
<keyword evidence="2" id="KW-0808">Transferase</keyword>
<reference evidence="2 3" key="1">
    <citation type="submission" date="2015-04" db="EMBL/GenBank/DDBJ databases">
        <title>Complete genome sequence of Schizopora paradoxa KUC8140, a cosmopolitan wood degrader in East Asia.</title>
        <authorList>
            <consortium name="DOE Joint Genome Institute"/>
            <person name="Min B."/>
            <person name="Park H."/>
            <person name="Jang Y."/>
            <person name="Kim J.-J."/>
            <person name="Kim K.H."/>
            <person name="Pangilinan J."/>
            <person name="Lipzen A."/>
            <person name="Riley R."/>
            <person name="Grigoriev I.V."/>
            <person name="Spatafora J.W."/>
            <person name="Choi I.-G."/>
        </authorList>
    </citation>
    <scope>NUCLEOTIDE SEQUENCE [LARGE SCALE GENOMIC DNA]</scope>
    <source>
        <strain evidence="2 3">KUC8140</strain>
    </source>
</reference>
<dbReference type="EMBL" id="KQ085940">
    <property type="protein sequence ID" value="KLO14679.1"/>
    <property type="molecule type" value="Genomic_DNA"/>
</dbReference>
<dbReference type="GO" id="GO:0008168">
    <property type="term" value="F:methyltransferase activity"/>
    <property type="evidence" value="ECO:0007669"/>
    <property type="project" value="UniProtKB-KW"/>
</dbReference>
<protein>
    <submittedName>
        <fullName evidence="2">S-adenosyl-L-methionine-dependent methyltransferase</fullName>
    </submittedName>
</protein>
<sequence length="373" mass="41881">MDNNNFDDSKSTRTSSSMSGETTVYSSMDGTPAPSLYSYHSSDGTAMLRDVAGRVLNAKNDLYLLPADEGEHSRLDKQHLVNLLAMGRLYIAEHEVQEALAPTTERTKMVLDLGTGGGNWAIGMALEFPHSQVIGVDLAPSTLRPPPPNCRFEFDDFTLGLEHYYSTFDVVHSRSVANGVKDFEWFINEAAKCVRPGGVLLITEGNLEMQNENKVGIEPAFGEGGPGQSWLARACFEAYNSMKLRGSAVDSGTLLERWFRACPEVEDVKYTEIYVPIGPWERGRTPEETQKKELIGTLMRQNMKEFVRSCRPMLTTSGYPPTLLDRFVRETDRELDELKLHMYVKWHHACGRRIAAPEQSFSDYENDNDVDMS</sequence>